<evidence type="ECO:0000313" key="8">
    <source>
        <dbReference type="EMBL" id="KAK3055688.1"/>
    </source>
</evidence>
<evidence type="ECO:0000256" key="4">
    <source>
        <dbReference type="ARBA" id="ARBA00022989"/>
    </source>
</evidence>
<comment type="subcellular location">
    <subcellularLocation>
        <location evidence="1">Membrane</location>
        <topology evidence="1">Multi-pass membrane protein</topology>
    </subcellularLocation>
</comment>
<dbReference type="InterPro" id="IPR002293">
    <property type="entry name" value="AA/rel_permease1"/>
</dbReference>
<gene>
    <name evidence="8" type="ORF">LTR09_003609</name>
</gene>
<comment type="caution">
    <text evidence="8">The sequence shown here is derived from an EMBL/GenBank/DDBJ whole genome shotgun (WGS) entry which is preliminary data.</text>
</comment>
<dbReference type="PANTHER" id="PTHR45649">
    <property type="entry name" value="AMINO-ACID PERMEASE BAT1"/>
    <property type="match status" value="1"/>
</dbReference>
<dbReference type="Proteomes" id="UP001271007">
    <property type="component" value="Unassembled WGS sequence"/>
</dbReference>
<evidence type="ECO:0000256" key="2">
    <source>
        <dbReference type="ARBA" id="ARBA00022448"/>
    </source>
</evidence>
<evidence type="ECO:0000256" key="5">
    <source>
        <dbReference type="ARBA" id="ARBA00023136"/>
    </source>
</evidence>
<feature type="compositionally biased region" description="Basic and acidic residues" evidence="6">
    <location>
        <begin position="1"/>
        <end position="27"/>
    </location>
</feature>
<dbReference type="GO" id="GO:0016020">
    <property type="term" value="C:membrane"/>
    <property type="evidence" value="ECO:0007669"/>
    <property type="project" value="UniProtKB-SubCell"/>
</dbReference>
<keyword evidence="9" id="KW-1185">Reference proteome</keyword>
<feature type="compositionally biased region" description="Basic and acidic residues" evidence="6">
    <location>
        <begin position="39"/>
        <end position="48"/>
    </location>
</feature>
<feature type="region of interest" description="Disordered" evidence="6">
    <location>
        <begin position="1"/>
        <end position="48"/>
    </location>
</feature>
<keyword evidence="4 7" id="KW-1133">Transmembrane helix</keyword>
<keyword evidence="5 7" id="KW-0472">Membrane</keyword>
<keyword evidence="2" id="KW-0813">Transport</keyword>
<accession>A0AAJ0GE32</accession>
<reference evidence="8" key="1">
    <citation type="submission" date="2023-04" db="EMBL/GenBank/DDBJ databases">
        <title>Black Yeasts Isolated from many extreme environments.</title>
        <authorList>
            <person name="Coleine C."/>
            <person name="Stajich J.E."/>
            <person name="Selbmann L."/>
        </authorList>
    </citation>
    <scope>NUCLEOTIDE SEQUENCE</scope>
    <source>
        <strain evidence="8">CCFEE 5312</strain>
    </source>
</reference>
<evidence type="ECO:0000313" key="9">
    <source>
        <dbReference type="Proteomes" id="UP001271007"/>
    </source>
</evidence>
<dbReference type="EMBL" id="JAWDJX010000008">
    <property type="protein sequence ID" value="KAK3055688.1"/>
    <property type="molecule type" value="Genomic_DNA"/>
</dbReference>
<evidence type="ECO:0000256" key="7">
    <source>
        <dbReference type="SAM" id="Phobius"/>
    </source>
</evidence>
<name>A0AAJ0GE32_9PEZI</name>
<feature type="transmembrane region" description="Helical" evidence="7">
    <location>
        <begin position="97"/>
        <end position="117"/>
    </location>
</feature>
<feature type="transmembrane region" description="Helical" evidence="7">
    <location>
        <begin position="65"/>
        <end position="91"/>
    </location>
</feature>
<dbReference type="Gene3D" id="1.20.1740.10">
    <property type="entry name" value="Amino acid/polyamine transporter I"/>
    <property type="match status" value="1"/>
</dbReference>
<dbReference type="AlphaFoldDB" id="A0AAJ0GE32"/>
<keyword evidence="3 7" id="KW-0812">Transmembrane</keyword>
<organism evidence="8 9">
    <name type="scientific">Extremus antarcticus</name>
    <dbReference type="NCBI Taxonomy" id="702011"/>
    <lineage>
        <taxon>Eukaryota</taxon>
        <taxon>Fungi</taxon>
        <taxon>Dikarya</taxon>
        <taxon>Ascomycota</taxon>
        <taxon>Pezizomycotina</taxon>
        <taxon>Dothideomycetes</taxon>
        <taxon>Dothideomycetidae</taxon>
        <taxon>Mycosphaerellales</taxon>
        <taxon>Extremaceae</taxon>
        <taxon>Extremus</taxon>
    </lineage>
</organism>
<evidence type="ECO:0000256" key="3">
    <source>
        <dbReference type="ARBA" id="ARBA00022692"/>
    </source>
</evidence>
<sequence length="165" mass="18340">MSDAEARHNDDDVSVKESVKDSIKEEDWSNSETQQVSGRDYDPIPDKRDMRRLGKRQELKRRFRFFSIVGYVIVLGLTWEFSLVMGAFSLANGGPAGAIWLTVFVCCGMGMVVLSMAEMASMAPTSGGQYHWVSEFAPRHLQKPLSFAVGWLCALGWQAAMPSVA</sequence>
<proteinExistence type="predicted"/>
<dbReference type="Pfam" id="PF13520">
    <property type="entry name" value="AA_permease_2"/>
    <property type="match status" value="1"/>
</dbReference>
<evidence type="ECO:0000256" key="1">
    <source>
        <dbReference type="ARBA" id="ARBA00004141"/>
    </source>
</evidence>
<dbReference type="GO" id="GO:0022857">
    <property type="term" value="F:transmembrane transporter activity"/>
    <property type="evidence" value="ECO:0007669"/>
    <property type="project" value="InterPro"/>
</dbReference>
<protein>
    <submittedName>
        <fullName evidence="8">Uncharacterized protein</fullName>
    </submittedName>
</protein>
<dbReference type="PANTHER" id="PTHR45649:SF2">
    <property type="entry name" value="ACID PERMEASE, PUTATIVE-RELATED"/>
    <property type="match status" value="1"/>
</dbReference>
<evidence type="ECO:0000256" key="6">
    <source>
        <dbReference type="SAM" id="MobiDB-lite"/>
    </source>
</evidence>